<dbReference type="AlphaFoldDB" id="A0A8H4AC10"/>
<reference evidence="1 2" key="1">
    <citation type="journal article" date="2019" name="Environ. Microbiol.">
        <title>At the nexus of three kingdoms: the genome of the mycorrhizal fungus Gigaspora margarita provides insights into plant, endobacterial and fungal interactions.</title>
        <authorList>
            <person name="Venice F."/>
            <person name="Ghignone S."/>
            <person name="Salvioli di Fossalunga A."/>
            <person name="Amselem J."/>
            <person name="Novero M."/>
            <person name="Xianan X."/>
            <person name="Sedzielewska Toro K."/>
            <person name="Morin E."/>
            <person name="Lipzen A."/>
            <person name="Grigoriev I.V."/>
            <person name="Henrissat B."/>
            <person name="Martin F.M."/>
            <person name="Bonfante P."/>
        </authorList>
    </citation>
    <scope>NUCLEOTIDE SEQUENCE [LARGE SCALE GENOMIC DNA]</scope>
    <source>
        <strain evidence="1 2">BEG34</strain>
    </source>
</reference>
<sequence>MEIQEVLLRWGTRIASGMDFRKRKLVQKDTVMLCLGYWNSVRNKDSGSELVRVSWNSTRNGDLETGTGTKR</sequence>
<accession>A0A8H4AC10</accession>
<gene>
    <name evidence="1" type="ORF">F8M41_024245</name>
</gene>
<proteinExistence type="predicted"/>
<name>A0A8H4AC10_GIGMA</name>
<dbReference type="Proteomes" id="UP000439903">
    <property type="component" value="Unassembled WGS sequence"/>
</dbReference>
<evidence type="ECO:0000313" key="1">
    <source>
        <dbReference type="EMBL" id="KAF0477231.1"/>
    </source>
</evidence>
<comment type="caution">
    <text evidence="1">The sequence shown here is derived from an EMBL/GenBank/DDBJ whole genome shotgun (WGS) entry which is preliminary data.</text>
</comment>
<keyword evidence="2" id="KW-1185">Reference proteome</keyword>
<organism evidence="1 2">
    <name type="scientific">Gigaspora margarita</name>
    <dbReference type="NCBI Taxonomy" id="4874"/>
    <lineage>
        <taxon>Eukaryota</taxon>
        <taxon>Fungi</taxon>
        <taxon>Fungi incertae sedis</taxon>
        <taxon>Mucoromycota</taxon>
        <taxon>Glomeromycotina</taxon>
        <taxon>Glomeromycetes</taxon>
        <taxon>Diversisporales</taxon>
        <taxon>Gigasporaceae</taxon>
        <taxon>Gigaspora</taxon>
    </lineage>
</organism>
<dbReference type="EMBL" id="WTPW01000817">
    <property type="protein sequence ID" value="KAF0477231.1"/>
    <property type="molecule type" value="Genomic_DNA"/>
</dbReference>
<evidence type="ECO:0000313" key="2">
    <source>
        <dbReference type="Proteomes" id="UP000439903"/>
    </source>
</evidence>
<protein>
    <submittedName>
        <fullName evidence="1">Uncharacterized protein</fullName>
    </submittedName>
</protein>